<dbReference type="EMBL" id="CM034394">
    <property type="protein sequence ID" value="KAJ0179238.1"/>
    <property type="molecule type" value="Genomic_DNA"/>
</dbReference>
<keyword evidence="2" id="KW-1185">Reference proteome</keyword>
<evidence type="ECO:0000313" key="1">
    <source>
        <dbReference type="EMBL" id="KAJ0179238.1"/>
    </source>
</evidence>
<proteinExistence type="predicted"/>
<evidence type="ECO:0000313" key="2">
    <source>
        <dbReference type="Proteomes" id="UP000824533"/>
    </source>
</evidence>
<organism evidence="1 2">
    <name type="scientific">Dendrolimus kikuchii</name>
    <dbReference type="NCBI Taxonomy" id="765133"/>
    <lineage>
        <taxon>Eukaryota</taxon>
        <taxon>Metazoa</taxon>
        <taxon>Ecdysozoa</taxon>
        <taxon>Arthropoda</taxon>
        <taxon>Hexapoda</taxon>
        <taxon>Insecta</taxon>
        <taxon>Pterygota</taxon>
        <taxon>Neoptera</taxon>
        <taxon>Endopterygota</taxon>
        <taxon>Lepidoptera</taxon>
        <taxon>Glossata</taxon>
        <taxon>Ditrysia</taxon>
        <taxon>Bombycoidea</taxon>
        <taxon>Lasiocampidae</taxon>
        <taxon>Dendrolimus</taxon>
    </lineage>
</organism>
<sequence length="1870" mass="210425">MLYIRCVIFFIPAILREFEVKLHADESPTLVGLRPANGTAEPPDPRSSLGRVPPFPPGGGLAPVQMQGAGKLPHGLYPRVGHWPPRRQLGKHIDVIDIGDDDVDSDHEDDGQCTKPCHSHHFSCQISCTCIPMEKRCDGFADCTGSEDEAGCARSCDEHENKTICHTTSVCILLDWICDGDNDCGDFSDETHCEDQFMCATGQCISMHWHCDKEPDCPDVTDEHNCPTDLIRCGENDFQCDNRKCIRKELQCDGDNDCGDWTDEDTCPMLPGNCNAGEFKCSDGKCIPERWLCDFERDCADGGDELNCEPHAIRNCTPDEYTCADRRCILNTWTCDGVRDCTNGEDELNCEIHCEEDQYTCKAQDHLLTNAFRNCVNRKHVCDGMKDCPKGDDEENCPTKRKCTPQDKCEKYCITTYSGLQSCACPLGFLLASNNYSCRDIDECMYEQDPVCSQTCSNTIGSFTCGCMTGYVLRPDGRSCKPTGISPTLLFSNRVGIREVSLTGDNYMSVVKGLHNAVALDYHYAKGLVFWSENNLRVVRVANLSNNNMSDVVRWGLETPAGVGIDWVHDLIFWTDSGTRRVEVATLDGTQRAVLIANDLDKPRALAVHPGDALVFWTDWGPNPKIERSDMDGGRRKSVIIDQIFWPNGLCIDYTESKLYWVDAKHHVIERSTFDGSDRKKVTTKGLPHPFALTIFEDAIYWTDWHTKSISTVNKNTGMGIQTVHAGLNAPMDIHSYHPLRQPLYKNRCEYNGGCSHFCLPNSNGRSCRCPVGFNLNADGRTCEEKPERLLLYARRKDIRLKQLNPKKQTESLDMVIPVESIKSAVALDWDLNRNFIFWTDVEKDTINRAYLNGSQQTIIVGSNLIWPAGLAYDWITDKLYWTDAGTNRIEVAKADGSMRTLLAWERIDKPRDIVVDPKGGIMYWSDWGASPCIERADMDGGNRKRFIYGDMTWPNGLALDLENNRIYWTDGGNRTIEYANLDGTGRRILIGQNLPHPFGLDLYRDEVFWTDWDTQSIQAANKLTGKNRRTLDAGVAGLMDVRVFHKDRIYSTNRCEKNNGGCSHLCLLKPGGRSCACPIGIKLNKDGKTCADGPMNYLIFAHRVDIRVVSLDVPYLIDVVLPLPPLKNALGVDVDHQTGLIYWTDTGERKIQRSNRAGTKIETIIGKGLHTADGIVIDSTGRKIYWTDGGRNSIEVADLDGSNRKVLVWTGLDSPRAIALYYEQGYMFWSDWGTSAKIERADMDGNNRRVIVDNKIIWPNGLAIDRIEGRLYWNDAKLLVIESSDFNGNARRTVLNKVQYPYGIVIVGPHVYWTDWKTKALHRADKTNPSEPITIRRNLDGLMDIRAIQNERKIENACGLSNGGCSNLCLRSPDGYSCGCPTGILFQDNTAMNPKTCKKHPDEFLVFATRGSISFISLDTPEQWDVTMPVKEVKNAIAVDYHWEKKMVYYTDLDLNVIRQVSMLTMNESKILIQGKMDTPNGLAIDWIANNIYWSDNDYKAIEVARLDGSSRKILVTGLAEPRALTIFPAKGYLYWSDWGETPSIERSHLDGSQVKKILDQDLGFPNGLTIDYKDRRLYWTDALKDRIDTSDLNGQHRVQLIPEAKNPFGLTQFKDYIYWTDWYKKAVMRADKRTGKNVTALRTDLDMVMEIKAVSADKQHGWNPCKEDNGGCSHLCLFRSHDYICACPDEPDSNICSTVPKARIDNKLPSHYPAWYDYADIEAGPGIPPPPTAAPDTSVGAIIIIVCIMTLIILGVVITAFVCVKFKRERDGDLKENFREPGGHISFHNPNYSCTTGPNNGSNVDVLERRPNRFQGIFKYDKSQERVTNVYIPEGTSLLPPPPPPPHRQPPRPPTHDDFEPVTLHSYA</sequence>
<protein>
    <submittedName>
        <fullName evidence="1">Uncharacterized protein</fullName>
    </submittedName>
</protein>
<name>A0ACC1D5S5_9NEOP</name>
<comment type="caution">
    <text evidence="1">The sequence shown here is derived from an EMBL/GenBank/DDBJ whole genome shotgun (WGS) entry which is preliminary data.</text>
</comment>
<accession>A0ACC1D5S5</accession>
<reference evidence="1 2" key="1">
    <citation type="journal article" date="2021" name="Front. Genet.">
        <title>Chromosome-Level Genome Assembly Reveals Significant Gene Expansion in the Toll and IMD Signaling Pathways of Dendrolimus kikuchii.</title>
        <authorList>
            <person name="Zhou J."/>
            <person name="Wu P."/>
            <person name="Xiong Z."/>
            <person name="Liu N."/>
            <person name="Zhao N."/>
            <person name="Ji M."/>
            <person name="Qiu Y."/>
            <person name="Yang B."/>
        </authorList>
    </citation>
    <scope>NUCLEOTIDE SEQUENCE [LARGE SCALE GENOMIC DNA]</scope>
    <source>
        <strain evidence="1">Ann1</strain>
    </source>
</reference>
<gene>
    <name evidence="1" type="ORF">K1T71_004950</name>
</gene>
<dbReference type="Proteomes" id="UP000824533">
    <property type="component" value="Linkage Group LG08"/>
</dbReference>